<comment type="subcellular location">
    <subcellularLocation>
        <location evidence="5">Cell membrane</location>
        <topology evidence="5">Single-pass membrane protein</topology>
    </subcellularLocation>
    <subcellularLocation>
        <location evidence="5">Membrane raft</location>
        <topology evidence="5">Single-pass membrane protein</topology>
    </subcellularLocation>
</comment>
<keyword evidence="4 5" id="KW-0472">Membrane</keyword>
<proteinExistence type="inferred from homology"/>
<evidence type="ECO:0000256" key="3">
    <source>
        <dbReference type="ARBA" id="ARBA00022989"/>
    </source>
</evidence>
<dbReference type="GO" id="GO:0045121">
    <property type="term" value="C:membrane raft"/>
    <property type="evidence" value="ECO:0007669"/>
    <property type="project" value="UniProtKB-SubCell"/>
</dbReference>
<dbReference type="EMBL" id="CP042425">
    <property type="protein sequence ID" value="QEL18143.1"/>
    <property type="molecule type" value="Genomic_DNA"/>
</dbReference>
<reference evidence="8" key="1">
    <citation type="submission" date="2019-08" db="EMBL/GenBank/DDBJ databases">
        <title>Limnoglobus roseus gen. nov., sp. nov., a novel freshwater planctomycete with a giant genome from the family Gemmataceae.</title>
        <authorList>
            <person name="Kulichevskaya I.S."/>
            <person name="Naumoff D.G."/>
            <person name="Miroshnikov K."/>
            <person name="Ivanova A."/>
            <person name="Philippov D.A."/>
            <person name="Hakobyan A."/>
            <person name="Rijpstra I.C."/>
            <person name="Sinninghe Damste J.S."/>
            <person name="Liesack W."/>
            <person name="Dedysh S.N."/>
        </authorList>
    </citation>
    <scope>NUCLEOTIDE SEQUENCE [LARGE SCALE GENOMIC DNA]</scope>
    <source>
        <strain evidence="8">PX52</strain>
    </source>
</reference>
<accession>A0A5C1AIS3</accession>
<dbReference type="HAMAP" id="MF_01562">
    <property type="entry name" value="FloA"/>
    <property type="match status" value="1"/>
</dbReference>
<feature type="coiled-coil region" evidence="6">
    <location>
        <begin position="268"/>
        <end position="306"/>
    </location>
</feature>
<evidence type="ECO:0000256" key="2">
    <source>
        <dbReference type="ARBA" id="ARBA00022692"/>
    </source>
</evidence>
<keyword evidence="1 5" id="KW-1003">Cell membrane</keyword>
<dbReference type="NCBIfam" id="NF010186">
    <property type="entry name" value="PRK13665.1"/>
    <property type="match status" value="1"/>
</dbReference>
<dbReference type="Pfam" id="PF12127">
    <property type="entry name" value="FloA"/>
    <property type="match status" value="1"/>
</dbReference>
<gene>
    <name evidence="5" type="primary">floA</name>
    <name evidence="7" type="ORF">PX52LOC_05157</name>
</gene>
<dbReference type="InterPro" id="IPR022853">
    <property type="entry name" value="FloA"/>
</dbReference>
<comment type="similarity">
    <text evidence="5">Belongs to the flotillin-like FloA family.</text>
</comment>
<organism evidence="7 8">
    <name type="scientific">Limnoglobus roseus</name>
    <dbReference type="NCBI Taxonomy" id="2598579"/>
    <lineage>
        <taxon>Bacteria</taxon>
        <taxon>Pseudomonadati</taxon>
        <taxon>Planctomycetota</taxon>
        <taxon>Planctomycetia</taxon>
        <taxon>Gemmatales</taxon>
        <taxon>Gemmataceae</taxon>
        <taxon>Limnoglobus</taxon>
    </lineage>
</organism>
<protein>
    <recommendedName>
        <fullName evidence="5">Flotillin-like protein FloA</fullName>
    </recommendedName>
</protein>
<comment type="subunit">
    <text evidence="5">Homooligomerizes.</text>
</comment>
<dbReference type="AlphaFoldDB" id="A0A5C1AIS3"/>
<keyword evidence="8" id="KW-1185">Reference proteome</keyword>
<dbReference type="KEGG" id="lrs:PX52LOC_05157"/>
<keyword evidence="3 5" id="KW-1133">Transmembrane helix</keyword>
<dbReference type="GO" id="GO:0005886">
    <property type="term" value="C:plasma membrane"/>
    <property type="evidence" value="ECO:0007669"/>
    <property type="project" value="UniProtKB-SubCell"/>
</dbReference>
<feature type="transmembrane region" description="Helical" evidence="5">
    <location>
        <begin position="20"/>
        <end position="45"/>
    </location>
</feature>
<name>A0A5C1AIS3_9BACT</name>
<comment type="function">
    <text evidence="5">Found in functional membrane microdomains (FMM) that may be equivalent to eukaryotic membrane rafts FMMs are highly dynamic and increase in number as cells age. Flotillins are thought to be important factors in membrane fluidity.</text>
</comment>
<comment type="caution">
    <text evidence="5">Lacks conserved residue(s) required for the propagation of feature annotation.</text>
</comment>
<evidence type="ECO:0000313" key="8">
    <source>
        <dbReference type="Proteomes" id="UP000324974"/>
    </source>
</evidence>
<evidence type="ECO:0000313" key="7">
    <source>
        <dbReference type="EMBL" id="QEL18143.1"/>
    </source>
</evidence>
<evidence type="ECO:0000256" key="6">
    <source>
        <dbReference type="SAM" id="Coils"/>
    </source>
</evidence>
<sequence>MPSVNSAVLFAQNRPVNDMSTVWFVVAAIAVLMFVVFLFIFFSFVRLWIQSLLTGANIGIGTLIGMKLRNVDYGLIVKQKIALVQAGVKVTTGDLESHYLARGNVPKTAAAVIAAHKAGLDLPWRTAAAIDLAGRDVLEAVRTSVNPKVIDCPDPAKGKQFLDAVCKNGIQLLAKARVTVRTKLERLVGGATEETIIARVGQGIVKAIGSAHDHKEVLANPGMISEEVLKSGLDAQTAFEIVSIDIANLEPGDNIGAKLAADQAGSDLRVAQAEAEKRRAAAVALEQEMKARVEEFRAKVVESEAQVPMAIAAAFREGKIGVMDYYNMRNLQSDTSMRNSISALSGGGNAEGTGRTN</sequence>
<evidence type="ECO:0000256" key="1">
    <source>
        <dbReference type="ARBA" id="ARBA00022475"/>
    </source>
</evidence>
<keyword evidence="6" id="KW-0175">Coiled coil</keyword>
<keyword evidence="2 5" id="KW-0812">Transmembrane</keyword>
<evidence type="ECO:0000256" key="4">
    <source>
        <dbReference type="ARBA" id="ARBA00023136"/>
    </source>
</evidence>
<dbReference type="Proteomes" id="UP000324974">
    <property type="component" value="Chromosome"/>
</dbReference>
<evidence type="ECO:0000256" key="5">
    <source>
        <dbReference type="HAMAP-Rule" id="MF_01562"/>
    </source>
</evidence>